<evidence type="ECO:0000256" key="16">
    <source>
        <dbReference type="ARBA" id="ARBA00023136"/>
    </source>
</evidence>
<keyword evidence="11" id="KW-0653">Protein transport</keyword>
<comment type="similarity">
    <text evidence="3">Belongs to the metallo-dependent hydrolases superfamily. Adenosine and AMP deaminases family.</text>
</comment>
<keyword evidence="15" id="KW-0496">Mitochondrion</keyword>
<keyword evidence="21" id="KW-1185">Reference proteome</keyword>
<evidence type="ECO:0000256" key="13">
    <source>
        <dbReference type="ARBA" id="ARBA00023010"/>
    </source>
</evidence>
<dbReference type="Proteomes" id="UP000044602">
    <property type="component" value="Unassembled WGS sequence"/>
</dbReference>
<evidence type="ECO:0000256" key="5">
    <source>
        <dbReference type="ARBA" id="ARBA00022448"/>
    </source>
</evidence>
<comment type="catalytic activity">
    <reaction evidence="18">
        <text>N(6)-methyl-AMP + H2O + H(+) = IMP + methylamine</text>
        <dbReference type="Rhea" id="RHEA:16001"/>
        <dbReference type="ChEBI" id="CHEBI:15377"/>
        <dbReference type="ChEBI" id="CHEBI:15378"/>
        <dbReference type="ChEBI" id="CHEBI:58053"/>
        <dbReference type="ChEBI" id="CHEBI:59338"/>
        <dbReference type="ChEBI" id="CHEBI:144842"/>
    </reaction>
    <physiologicalReaction direction="left-to-right" evidence="18">
        <dbReference type="Rhea" id="RHEA:16002"/>
    </physiologicalReaction>
</comment>
<dbReference type="CDD" id="cd22884">
    <property type="entry name" value="TOM22"/>
    <property type="match status" value="1"/>
</dbReference>
<gene>
    <name evidence="20" type="ORF">BN1708_013732</name>
</gene>
<keyword evidence="5" id="KW-0813">Transport</keyword>
<keyword evidence="13" id="KW-0811">Translocation</keyword>
<keyword evidence="6" id="KW-0812">Transmembrane</keyword>
<keyword evidence="12" id="KW-1133">Transmembrane helix</keyword>
<dbReference type="GO" id="GO:0046103">
    <property type="term" value="P:inosine biosynthetic process"/>
    <property type="evidence" value="ECO:0007669"/>
    <property type="project" value="TreeGrafter"/>
</dbReference>
<evidence type="ECO:0000256" key="4">
    <source>
        <dbReference type="ARBA" id="ARBA00009874"/>
    </source>
</evidence>
<comment type="similarity">
    <text evidence="4">Belongs to the Tom22 family.</text>
</comment>
<dbReference type="Gene3D" id="3.20.20.140">
    <property type="entry name" value="Metal-dependent hydrolases"/>
    <property type="match status" value="1"/>
</dbReference>
<dbReference type="Pfam" id="PF04281">
    <property type="entry name" value="Tom22"/>
    <property type="match status" value="1"/>
</dbReference>
<evidence type="ECO:0000313" key="20">
    <source>
        <dbReference type="EMBL" id="CRK23611.1"/>
    </source>
</evidence>
<name>A0A0G4LNN1_VERLO</name>
<dbReference type="InterPro" id="IPR032466">
    <property type="entry name" value="Metal_Hydrolase"/>
</dbReference>
<sequence>MMDPQPESIIFDAACLLAWKNKFRHHDTTIYTRLFGLHPYLRLNETEVASDLLPRIHRNTPYTVKMVQLVEVEDEHFQGNPNVIQDDDADFTDTDSEISADSDFDPSEETLAERLAALKDIIPPTTRGWIGSQVNTGASIVQNTWYYGSRTLWLVCATALMIGVPLATCWAEDQQIEGMEREYRMREMGGELLTAGEGREGSTADMLGESLGAGKAEARPEPDPAMDFKALPKIELHAHLTGSVSRQTLHDIWATKHAAGTTTLDDPSIVMPAGKHDYNLQTFFPLFSSYIYGLLPDAASLTRATRSVLDDFAADGVLYLELRTTPRRTTEMTKEVYVRTVVAAIHAWEAEQTTTPTPGRSAPRMRTRLILSVDRRDALPEAHEVLRIAALLRRESAVIVGVDLCGDPAKRTPSDPRGSVAVFTDVFREAKAQGFGVTVHFAEAEVSGTEEELGVLLGWQPDRLGHVICLSPAVKEAVKRRGREGGIGLELCLSCNVQAKMVEGGFGAHHFGEWWETEGCHVSLGTDDVGVFGSPLSNEYRLAAEHFNLSNAQVCELALQPIPSIFGGEAIQAQLREAMWKPEDHR</sequence>
<dbReference type="EMBL" id="CVQH01015891">
    <property type="protein sequence ID" value="CRK23611.1"/>
    <property type="molecule type" value="Genomic_DNA"/>
</dbReference>
<organism evidence="20 21">
    <name type="scientific">Verticillium longisporum</name>
    <name type="common">Verticillium dahliae var. longisporum</name>
    <dbReference type="NCBI Taxonomy" id="100787"/>
    <lineage>
        <taxon>Eukaryota</taxon>
        <taxon>Fungi</taxon>
        <taxon>Dikarya</taxon>
        <taxon>Ascomycota</taxon>
        <taxon>Pezizomycotina</taxon>
        <taxon>Sordariomycetes</taxon>
        <taxon>Hypocreomycetidae</taxon>
        <taxon>Glomerellales</taxon>
        <taxon>Plectosphaerellaceae</taxon>
        <taxon>Verticillium</taxon>
    </lineage>
</organism>
<evidence type="ECO:0000256" key="6">
    <source>
        <dbReference type="ARBA" id="ARBA00022692"/>
    </source>
</evidence>
<dbReference type="InterPro" id="IPR005683">
    <property type="entry name" value="Tom22"/>
</dbReference>
<keyword evidence="10" id="KW-0862">Zinc</keyword>
<dbReference type="GO" id="GO:0006886">
    <property type="term" value="P:intracellular protein transport"/>
    <property type="evidence" value="ECO:0007669"/>
    <property type="project" value="InterPro"/>
</dbReference>
<keyword evidence="9" id="KW-0378">Hydrolase</keyword>
<evidence type="ECO:0000256" key="9">
    <source>
        <dbReference type="ARBA" id="ARBA00022801"/>
    </source>
</evidence>
<dbReference type="PANTHER" id="PTHR11409">
    <property type="entry name" value="ADENOSINE DEAMINASE"/>
    <property type="match status" value="1"/>
</dbReference>
<dbReference type="Pfam" id="PF00962">
    <property type="entry name" value="A_deaminase"/>
    <property type="match status" value="1"/>
</dbReference>
<dbReference type="GO" id="GO:0046872">
    <property type="term" value="F:metal ion binding"/>
    <property type="evidence" value="ECO:0007669"/>
    <property type="project" value="UniProtKB-KW"/>
</dbReference>
<dbReference type="GO" id="GO:0006154">
    <property type="term" value="P:adenosine catabolic process"/>
    <property type="evidence" value="ECO:0007669"/>
    <property type="project" value="TreeGrafter"/>
</dbReference>
<dbReference type="GO" id="GO:0005741">
    <property type="term" value="C:mitochondrial outer membrane"/>
    <property type="evidence" value="ECO:0007669"/>
    <property type="project" value="UniProtKB-SubCell"/>
</dbReference>
<dbReference type="STRING" id="100787.A0A0G4LNN1"/>
<evidence type="ECO:0000256" key="8">
    <source>
        <dbReference type="ARBA" id="ARBA00022787"/>
    </source>
</evidence>
<evidence type="ECO:0000256" key="15">
    <source>
        <dbReference type="ARBA" id="ARBA00023128"/>
    </source>
</evidence>
<keyword evidence="16" id="KW-0472">Membrane</keyword>
<proteinExistence type="inferred from homology"/>
<dbReference type="PANTHER" id="PTHR11409:SF42">
    <property type="entry name" value="ADENOSINE DEAMINASE-LIKE PROTEIN"/>
    <property type="match status" value="1"/>
</dbReference>
<comment type="cofactor">
    <cofactor evidence="1">
        <name>Zn(2+)</name>
        <dbReference type="ChEBI" id="CHEBI:29105"/>
    </cofactor>
</comment>
<feature type="domain" description="Adenosine deaminase" evidence="19">
    <location>
        <begin position="232"/>
        <end position="578"/>
    </location>
</feature>
<keyword evidence="14" id="KW-0546">Nucleotide metabolism</keyword>
<dbReference type="InterPro" id="IPR001365">
    <property type="entry name" value="A_deaminase_dom"/>
</dbReference>
<keyword evidence="7" id="KW-0479">Metal-binding</keyword>
<evidence type="ECO:0000259" key="19">
    <source>
        <dbReference type="Pfam" id="PF00962"/>
    </source>
</evidence>
<dbReference type="GO" id="GO:0009117">
    <property type="term" value="P:nucleotide metabolic process"/>
    <property type="evidence" value="ECO:0007669"/>
    <property type="project" value="UniProtKB-KW"/>
</dbReference>
<keyword evidence="17" id="KW-0675">Receptor</keyword>
<evidence type="ECO:0000313" key="21">
    <source>
        <dbReference type="Proteomes" id="UP000044602"/>
    </source>
</evidence>
<dbReference type="GO" id="GO:0004000">
    <property type="term" value="F:adenosine deaminase activity"/>
    <property type="evidence" value="ECO:0007669"/>
    <property type="project" value="TreeGrafter"/>
</dbReference>
<evidence type="ECO:0000256" key="18">
    <source>
        <dbReference type="ARBA" id="ARBA00048787"/>
    </source>
</evidence>
<evidence type="ECO:0000256" key="17">
    <source>
        <dbReference type="ARBA" id="ARBA00023170"/>
    </source>
</evidence>
<dbReference type="SUPFAM" id="SSF51556">
    <property type="entry name" value="Metallo-dependent hydrolases"/>
    <property type="match status" value="1"/>
</dbReference>
<evidence type="ECO:0000256" key="1">
    <source>
        <dbReference type="ARBA" id="ARBA00001947"/>
    </source>
</evidence>
<dbReference type="AlphaFoldDB" id="A0A0G4LNN1"/>
<evidence type="ECO:0000256" key="3">
    <source>
        <dbReference type="ARBA" id="ARBA00006676"/>
    </source>
</evidence>
<evidence type="ECO:0000256" key="12">
    <source>
        <dbReference type="ARBA" id="ARBA00022989"/>
    </source>
</evidence>
<accession>A0A0G4LNN1</accession>
<keyword evidence="8" id="KW-1000">Mitochondrion outer membrane</keyword>
<evidence type="ECO:0000256" key="2">
    <source>
        <dbReference type="ARBA" id="ARBA00004572"/>
    </source>
</evidence>
<evidence type="ECO:0000256" key="11">
    <source>
        <dbReference type="ARBA" id="ARBA00022927"/>
    </source>
</evidence>
<dbReference type="CDD" id="cd00443">
    <property type="entry name" value="ADA_AMPD"/>
    <property type="match status" value="1"/>
</dbReference>
<protein>
    <recommendedName>
        <fullName evidence="19">Adenosine deaminase domain-containing protein</fullName>
    </recommendedName>
</protein>
<evidence type="ECO:0000256" key="10">
    <source>
        <dbReference type="ARBA" id="ARBA00022833"/>
    </source>
</evidence>
<evidence type="ECO:0000256" key="14">
    <source>
        <dbReference type="ARBA" id="ARBA00023080"/>
    </source>
</evidence>
<reference evidence="20 21" key="1">
    <citation type="submission" date="2015-05" db="EMBL/GenBank/DDBJ databases">
        <authorList>
            <person name="Wang D.B."/>
            <person name="Wang M."/>
        </authorList>
    </citation>
    <scope>NUCLEOTIDE SEQUENCE [LARGE SCALE GENOMIC DNA]</scope>
    <source>
        <strain evidence="20">VL1</strain>
    </source>
</reference>
<evidence type="ECO:0000256" key="7">
    <source>
        <dbReference type="ARBA" id="ARBA00022723"/>
    </source>
</evidence>
<dbReference type="InterPro" id="IPR006330">
    <property type="entry name" value="Ado/ade_deaminase"/>
</dbReference>
<comment type="subcellular location">
    <subcellularLocation>
        <location evidence="2">Mitochondrion outer membrane</location>
        <topology evidence="2">Single-pass membrane protein</topology>
    </subcellularLocation>
</comment>